<name>F2SME5_TRIRC</name>
<dbReference type="STRING" id="559305.F2SME5"/>
<feature type="compositionally biased region" description="Polar residues" evidence="1">
    <location>
        <begin position="25"/>
        <end position="37"/>
    </location>
</feature>
<dbReference type="VEuPathDB" id="FungiDB:TERG_03054"/>
<dbReference type="eggNOG" id="ENOG502QQ71">
    <property type="taxonomic scope" value="Eukaryota"/>
</dbReference>
<dbReference type="AlphaFoldDB" id="F2SME5"/>
<dbReference type="EMBL" id="GG700650">
    <property type="protein sequence ID" value="EGD86797.1"/>
    <property type="molecule type" value="Genomic_DNA"/>
</dbReference>
<dbReference type="InParanoid" id="F2SME5"/>
<evidence type="ECO:0000313" key="2">
    <source>
        <dbReference type="EMBL" id="EGD86797.1"/>
    </source>
</evidence>
<dbReference type="GeneID" id="10378375"/>
<dbReference type="Proteomes" id="UP000008864">
    <property type="component" value="Unassembled WGS sequence"/>
</dbReference>
<sequence length="174" mass="16822">MPPFPPSRGRNRESQAPSTGPPPSNTLTNGPSSTMTSLVGLPSSWIVTETGTGGVVTPTSAAESTSHHSDYTSRSSRSVSSSVSASSGNGGHDMTTTTSTGSGSAPTGTGSLPGSAPGSPVPTGINGGGSNNPTNGGASPTDPAMQAPGSTGAIHSVSNALLLSFCAIAAWALV</sequence>
<feature type="region of interest" description="Disordered" evidence="1">
    <location>
        <begin position="1"/>
        <end position="150"/>
    </location>
</feature>
<proteinExistence type="predicted"/>
<evidence type="ECO:0000313" key="3">
    <source>
        <dbReference type="Proteomes" id="UP000008864"/>
    </source>
</evidence>
<dbReference type="RefSeq" id="XP_003236002.1">
    <property type="nucleotide sequence ID" value="XM_003235954.1"/>
</dbReference>
<keyword evidence="3" id="KW-1185">Reference proteome</keyword>
<reference evidence="3" key="1">
    <citation type="journal article" date="2012" name="MBio">
        <title>Comparative genome analysis of Trichophyton rubrum and related dermatophytes reveals candidate genes involved in infection.</title>
        <authorList>
            <person name="Martinez D.A."/>
            <person name="Oliver B.G."/>
            <person name="Graeser Y."/>
            <person name="Goldberg J.M."/>
            <person name="Li W."/>
            <person name="Martinez-Rossi N.M."/>
            <person name="Monod M."/>
            <person name="Shelest E."/>
            <person name="Barton R.C."/>
            <person name="Birch E."/>
            <person name="Brakhage A.A."/>
            <person name="Chen Z."/>
            <person name="Gurr S.J."/>
            <person name="Heiman D."/>
            <person name="Heitman J."/>
            <person name="Kosti I."/>
            <person name="Rossi A."/>
            <person name="Saif S."/>
            <person name="Samalova M."/>
            <person name="Saunders C.W."/>
            <person name="Shea T."/>
            <person name="Summerbell R.C."/>
            <person name="Xu J."/>
            <person name="Young S."/>
            <person name="Zeng Q."/>
            <person name="Birren B.W."/>
            <person name="Cuomo C.A."/>
            <person name="White T.C."/>
        </authorList>
    </citation>
    <scope>NUCLEOTIDE SEQUENCE [LARGE SCALE GENOMIC DNA]</scope>
    <source>
        <strain evidence="3">ATCC MYA-4607 / CBS 118892</strain>
    </source>
</reference>
<organism evidence="2 3">
    <name type="scientific">Trichophyton rubrum (strain ATCC MYA-4607 / CBS 118892)</name>
    <name type="common">Athlete's foot fungus</name>
    <dbReference type="NCBI Taxonomy" id="559305"/>
    <lineage>
        <taxon>Eukaryota</taxon>
        <taxon>Fungi</taxon>
        <taxon>Dikarya</taxon>
        <taxon>Ascomycota</taxon>
        <taxon>Pezizomycotina</taxon>
        <taxon>Eurotiomycetes</taxon>
        <taxon>Eurotiomycetidae</taxon>
        <taxon>Onygenales</taxon>
        <taxon>Arthrodermataceae</taxon>
        <taxon>Trichophyton</taxon>
    </lineage>
</organism>
<protein>
    <submittedName>
        <fullName evidence="2">Uncharacterized protein</fullName>
    </submittedName>
</protein>
<gene>
    <name evidence="2" type="ORF">TERG_03054</name>
</gene>
<feature type="compositionally biased region" description="Low complexity" evidence="1">
    <location>
        <begin position="72"/>
        <end position="87"/>
    </location>
</feature>
<accession>F2SME5</accession>
<dbReference type="HOGENOM" id="CLU_1541211_0_0_1"/>
<evidence type="ECO:0000256" key="1">
    <source>
        <dbReference type="SAM" id="MobiDB-lite"/>
    </source>
</evidence>
<feature type="compositionally biased region" description="Low complexity" evidence="1">
    <location>
        <begin position="47"/>
        <end position="59"/>
    </location>
</feature>
<feature type="compositionally biased region" description="Low complexity" evidence="1">
    <location>
        <begin position="95"/>
        <end position="115"/>
    </location>
</feature>